<dbReference type="Pfam" id="PF01471">
    <property type="entry name" value="PG_binding_1"/>
    <property type="match status" value="1"/>
</dbReference>
<dbReference type="InterPro" id="IPR002477">
    <property type="entry name" value="Peptidoglycan-bd-like"/>
</dbReference>
<dbReference type="InterPro" id="IPR023365">
    <property type="entry name" value="Sortase_dom-sf"/>
</dbReference>
<dbReference type="Gene3D" id="2.40.260.10">
    <property type="entry name" value="Sortase"/>
    <property type="match status" value="1"/>
</dbReference>
<dbReference type="SUPFAM" id="SSF63817">
    <property type="entry name" value="Sortase"/>
    <property type="match status" value="1"/>
</dbReference>
<protein>
    <submittedName>
        <fullName evidence="3">Peptidase C60 sortase A and B</fullName>
    </submittedName>
</protein>
<gene>
    <name evidence="3" type="ORF">UT41_C0001G0562</name>
</gene>
<dbReference type="GO" id="GO:0016787">
    <property type="term" value="F:hydrolase activity"/>
    <property type="evidence" value="ECO:0007669"/>
    <property type="project" value="UniProtKB-KW"/>
</dbReference>
<evidence type="ECO:0000256" key="1">
    <source>
        <dbReference type="ARBA" id="ARBA00022801"/>
    </source>
</evidence>
<dbReference type="Gene3D" id="1.10.101.10">
    <property type="entry name" value="PGBD-like superfamily/PGBD"/>
    <property type="match status" value="1"/>
</dbReference>
<dbReference type="EMBL" id="LBWR01000001">
    <property type="protein sequence ID" value="KKR13018.1"/>
    <property type="molecule type" value="Genomic_DNA"/>
</dbReference>
<comment type="caution">
    <text evidence="3">The sequence shown here is derived from an EMBL/GenBank/DDBJ whole genome shotgun (WGS) entry which is preliminary data.</text>
</comment>
<dbReference type="Proteomes" id="UP000034665">
    <property type="component" value="Unassembled WGS sequence"/>
</dbReference>
<organism evidence="3 4">
    <name type="scientific">Candidatus Wolfebacteria bacterium GW2011_GWC2_39_22</name>
    <dbReference type="NCBI Taxonomy" id="1619013"/>
    <lineage>
        <taxon>Bacteria</taxon>
        <taxon>Candidatus Wolfeibacteriota</taxon>
    </lineage>
</organism>
<evidence type="ECO:0000259" key="2">
    <source>
        <dbReference type="Pfam" id="PF01471"/>
    </source>
</evidence>
<accession>A0A0G0NBX9</accession>
<dbReference type="CDD" id="cd05829">
    <property type="entry name" value="Sortase_F"/>
    <property type="match status" value="1"/>
</dbReference>
<proteinExistence type="predicted"/>
<name>A0A0G0NBX9_9BACT</name>
<dbReference type="InterPro" id="IPR042001">
    <property type="entry name" value="Sortase_F"/>
</dbReference>
<reference evidence="3 4" key="1">
    <citation type="journal article" date="2015" name="Nature">
        <title>rRNA introns, odd ribosomes, and small enigmatic genomes across a large radiation of phyla.</title>
        <authorList>
            <person name="Brown C.T."/>
            <person name="Hug L.A."/>
            <person name="Thomas B.C."/>
            <person name="Sharon I."/>
            <person name="Castelle C.J."/>
            <person name="Singh A."/>
            <person name="Wilkins M.J."/>
            <person name="Williams K.H."/>
            <person name="Banfield J.F."/>
        </authorList>
    </citation>
    <scope>NUCLEOTIDE SEQUENCE [LARGE SCALE GENOMIC DNA]</scope>
</reference>
<dbReference type="AlphaFoldDB" id="A0A0G0NBX9"/>
<keyword evidence="1" id="KW-0378">Hydrolase</keyword>
<dbReference type="InterPro" id="IPR005754">
    <property type="entry name" value="Sortase"/>
</dbReference>
<evidence type="ECO:0000313" key="3">
    <source>
        <dbReference type="EMBL" id="KKR13018.1"/>
    </source>
</evidence>
<dbReference type="SUPFAM" id="SSF47090">
    <property type="entry name" value="PGBD-like"/>
    <property type="match status" value="1"/>
</dbReference>
<dbReference type="STRING" id="1619013.UT41_C0001G0562"/>
<evidence type="ECO:0000313" key="4">
    <source>
        <dbReference type="Proteomes" id="UP000034665"/>
    </source>
</evidence>
<dbReference type="InterPro" id="IPR036366">
    <property type="entry name" value="PGBDSf"/>
</dbReference>
<dbReference type="Pfam" id="PF04203">
    <property type="entry name" value="Sortase"/>
    <property type="match status" value="1"/>
</dbReference>
<sequence length="299" mass="31632">MKLLRKIWVIVLVTIFCITVNSAQGASSVFTKNLTIGSRGSEVSALQQILIAGGFLEIATPTGYFGPMTRKALGAWQASVNISPTAGYFGILSRARMNASIEPLPTINIPVKGIIATTTELVESTGVAVGTATILRGTTTVVAINNRDGSPIRLTIPKINVNAGFQYTGITPDGAMEIPNNIIDIGWFTGSARPGEKGTSVITGHVAQIRGGVAIKPGVFTDLSILRPGDTLSILNDKGELINFVVRESRLYDPAANATDVFAAADDGAHLNIITCEGTWNADTLSYDQRLVVFTDAIK</sequence>
<feature type="domain" description="Peptidoglycan binding-like" evidence="2">
    <location>
        <begin position="39"/>
        <end position="87"/>
    </location>
</feature>
<dbReference type="InterPro" id="IPR036365">
    <property type="entry name" value="PGBD-like_sf"/>
</dbReference>